<evidence type="ECO:0000256" key="6">
    <source>
        <dbReference type="ARBA" id="ARBA00023136"/>
    </source>
</evidence>
<protein>
    <recommendedName>
        <fullName evidence="8">Cell division protein ZipA</fullName>
    </recommendedName>
</protein>
<dbReference type="InterPro" id="IPR036765">
    <property type="entry name" value="ZipA_FtsZ-bd_C_sf"/>
</dbReference>
<evidence type="ECO:0000256" key="4">
    <source>
        <dbReference type="ARBA" id="ARBA00022692"/>
    </source>
</evidence>
<comment type="similarity">
    <text evidence="8">Belongs to the ZipA family.</text>
</comment>
<dbReference type="EMBL" id="CP061172">
    <property type="protein sequence ID" value="QNR66226.1"/>
    <property type="molecule type" value="Genomic_DNA"/>
</dbReference>
<dbReference type="GO" id="GO:0000917">
    <property type="term" value="P:division septum assembly"/>
    <property type="evidence" value="ECO:0007669"/>
    <property type="project" value="TreeGrafter"/>
</dbReference>
<dbReference type="Gene3D" id="3.30.1400.10">
    <property type="entry name" value="ZipA, C-terminal FtsZ-binding domain"/>
    <property type="match status" value="1"/>
</dbReference>
<keyword evidence="3 8" id="KW-0132">Cell division</keyword>
<evidence type="ECO:0000313" key="12">
    <source>
        <dbReference type="Proteomes" id="UP000516384"/>
    </source>
</evidence>
<keyword evidence="6 9" id="KW-0472">Membrane</keyword>
<comment type="subcellular location">
    <subcellularLocation>
        <location evidence="9">Cell inner membrane</location>
        <topology evidence="9">Single-pass type I membrane protein</topology>
    </subcellularLocation>
</comment>
<gene>
    <name evidence="11" type="ORF">IAQ67_20595</name>
</gene>
<dbReference type="GO" id="GO:0032153">
    <property type="term" value="C:cell division site"/>
    <property type="evidence" value="ECO:0007669"/>
    <property type="project" value="TreeGrafter"/>
</dbReference>
<feature type="domain" description="ZipA C-terminal FtsZ-binding" evidence="10">
    <location>
        <begin position="158"/>
        <end position="285"/>
    </location>
</feature>
<dbReference type="Proteomes" id="UP000516384">
    <property type="component" value="Chromosome"/>
</dbReference>
<evidence type="ECO:0000256" key="5">
    <source>
        <dbReference type="ARBA" id="ARBA00022989"/>
    </source>
</evidence>
<sequence>MNLPEHGSEDVSSILAVELEHEPVKTIKGIHQVEPDANIYWLIDVEFSGFTLSDEDILQLLKGYIVYGHVHDLQMWTSVGRRSAGECHFDKICICMDIFDNVEMQVRLDEAKVADFMNTLPARFQEKGTVHVLPREDAAHARAKAEKLKAFTDQEGEREHAVMLRLVADQGQSYRGADIWDVMLSLGMEWGDMDIFHAHHHGPGGYDELFSVHTGTEPGFFWLSTLAEDRFADLIFGMDGVRTVQPQTVFEAMWKSAEYARARLGGTLVNEQGLPAVPEDYLRQIQEMEDRLSDFGFKAGEDVVAFLF</sequence>
<evidence type="ECO:0000256" key="9">
    <source>
        <dbReference type="RuleBase" id="RU003613"/>
    </source>
</evidence>
<reference evidence="11 12" key="1">
    <citation type="submission" date="2020-09" db="EMBL/GenBank/DDBJ databases">
        <title>Characterization of Paenibacillus peoriae strain ZF390 with broad-spectrum antimicrobial activity as a potential biocontrol agent.</title>
        <authorList>
            <person name="Li L."/>
            <person name="Zhao Y."/>
            <person name="Li B."/>
            <person name="Xie X."/>
        </authorList>
    </citation>
    <scope>NUCLEOTIDE SEQUENCE [LARGE SCALE GENOMIC DNA]</scope>
    <source>
        <strain evidence="11 12">ZF390</strain>
    </source>
</reference>
<organism evidence="11 12">
    <name type="scientific">Paenibacillus peoriae</name>
    <dbReference type="NCBI Taxonomy" id="59893"/>
    <lineage>
        <taxon>Bacteria</taxon>
        <taxon>Bacillati</taxon>
        <taxon>Bacillota</taxon>
        <taxon>Bacilli</taxon>
        <taxon>Bacillales</taxon>
        <taxon>Paenibacillaceae</taxon>
        <taxon>Paenibacillus</taxon>
    </lineage>
</organism>
<proteinExistence type="inferred from homology"/>
<keyword evidence="5" id="KW-1133">Transmembrane helix</keyword>
<keyword evidence="4 9" id="KW-0812">Transmembrane</keyword>
<name>A0A7H0Y568_9BACL</name>
<dbReference type="SMART" id="SM00771">
    <property type="entry name" value="ZipA_C"/>
    <property type="match status" value="1"/>
</dbReference>
<accession>A0A7H0Y568</accession>
<evidence type="ECO:0000256" key="2">
    <source>
        <dbReference type="ARBA" id="ARBA00022519"/>
    </source>
</evidence>
<evidence type="ECO:0000256" key="7">
    <source>
        <dbReference type="ARBA" id="ARBA00023306"/>
    </source>
</evidence>
<dbReference type="RefSeq" id="WP_190297721.1">
    <property type="nucleotide sequence ID" value="NZ_CP061172.1"/>
</dbReference>
<dbReference type="Pfam" id="PF04354">
    <property type="entry name" value="ZipA_C"/>
    <property type="match status" value="1"/>
</dbReference>
<keyword evidence="7 8" id="KW-0131">Cell cycle</keyword>
<keyword evidence="1 9" id="KW-1003">Cell membrane</keyword>
<dbReference type="InterPro" id="IPR007449">
    <property type="entry name" value="ZipA_FtsZ-bd_C"/>
</dbReference>
<evidence type="ECO:0000313" key="11">
    <source>
        <dbReference type="EMBL" id="QNR66226.1"/>
    </source>
</evidence>
<comment type="function">
    <text evidence="8">Essential cell division protein that stabilizes the FtsZ protofilaments by cross-linking them and that serves as a cytoplasmic membrane anchor for the Z ring. Also required for the recruitment to the septal ring of downstream cell division proteins.</text>
</comment>
<evidence type="ECO:0000259" key="10">
    <source>
        <dbReference type="SMART" id="SM00771"/>
    </source>
</evidence>
<dbReference type="PANTHER" id="PTHR38685">
    <property type="entry name" value="CELL DIVISION PROTEIN ZIPA"/>
    <property type="match status" value="1"/>
</dbReference>
<dbReference type="GO" id="GO:0005886">
    <property type="term" value="C:plasma membrane"/>
    <property type="evidence" value="ECO:0007669"/>
    <property type="project" value="UniProtKB-SubCell"/>
</dbReference>
<dbReference type="AlphaFoldDB" id="A0A7H0Y568"/>
<evidence type="ECO:0000256" key="8">
    <source>
        <dbReference type="RuleBase" id="RU003612"/>
    </source>
</evidence>
<dbReference type="PANTHER" id="PTHR38685:SF1">
    <property type="entry name" value="CELL DIVISION PROTEIN ZIPA"/>
    <property type="match status" value="1"/>
</dbReference>
<dbReference type="SUPFAM" id="SSF64383">
    <property type="entry name" value="Cell-division protein ZipA, C-terminal domain"/>
    <property type="match status" value="1"/>
</dbReference>
<evidence type="ECO:0000256" key="3">
    <source>
        <dbReference type="ARBA" id="ARBA00022618"/>
    </source>
</evidence>
<keyword evidence="2 9" id="KW-0997">Cell inner membrane</keyword>
<evidence type="ECO:0000256" key="1">
    <source>
        <dbReference type="ARBA" id="ARBA00022475"/>
    </source>
</evidence>
<dbReference type="InterPro" id="IPR011919">
    <property type="entry name" value="Cell_div_ZipA"/>
</dbReference>